<dbReference type="eggNOG" id="ENOG50319QH">
    <property type="taxonomic scope" value="Bacteria"/>
</dbReference>
<protein>
    <recommendedName>
        <fullName evidence="4">Outer membrane protein beta-barrel domain-containing protein</fullName>
    </recommendedName>
</protein>
<dbReference type="RefSeq" id="WP_013327602.1">
    <property type="nucleotide sequence ID" value="NC_014506.1"/>
</dbReference>
<proteinExistence type="predicted"/>
<feature type="chain" id="PRO_5003141475" description="Outer membrane protein beta-barrel domain-containing protein" evidence="1">
    <location>
        <begin position="19"/>
        <end position="265"/>
    </location>
</feature>
<evidence type="ECO:0008006" key="4">
    <source>
        <dbReference type="Google" id="ProtNLM"/>
    </source>
</evidence>
<name>E0UQA6_SULAO</name>
<reference evidence="3" key="1">
    <citation type="journal article" date="2010" name="Stand. Genomic Sci.">
        <title>Complete genome sequence of Sulfurimonas autotrophica type strain (OK10).</title>
        <authorList>
            <person name="Sikorski J."/>
            <person name="Munk C."/>
            <person name="Lapidus A."/>
            <person name="Djao O."/>
            <person name="Lucas S."/>
            <person name="Glavina Del Rio T."/>
            <person name="Nolan M."/>
            <person name="Tice H."/>
            <person name="Han C."/>
            <person name="Cheng J."/>
            <person name="Tapia R."/>
            <person name="Goodwin L."/>
            <person name="Pitluck S."/>
            <person name="Liolios K."/>
            <person name="Ivanova N."/>
            <person name="Mavromatis K."/>
            <person name="Mikhailova N."/>
            <person name="Pati A."/>
            <person name="Sims D."/>
            <person name="Meincke L."/>
            <person name="Brettin T."/>
            <person name="Detter J."/>
            <person name="Chen A."/>
            <person name="Palaniappan K."/>
            <person name="Land M."/>
            <person name="Hauser L."/>
            <person name="Chang Y."/>
            <person name="Jeffries C."/>
            <person name="Rohde M."/>
            <person name="Lang E."/>
            <person name="Spring S."/>
            <person name="Goker M."/>
            <person name="Woyke T."/>
            <person name="Bristow J."/>
            <person name="Eisen J."/>
            <person name="Markowitz V."/>
            <person name="Hugenholtz P."/>
            <person name="Kyrpides N."/>
            <person name="Klenk H."/>
        </authorList>
    </citation>
    <scope>NUCLEOTIDE SEQUENCE [LARGE SCALE GENOMIC DNA]</scope>
    <source>
        <strain evidence="3">ATCC BAA-671 / DSM 16294 / JCM 11897 / OK10</strain>
    </source>
</reference>
<keyword evidence="1" id="KW-0732">Signal</keyword>
<accession>E0UQA6</accession>
<dbReference type="KEGG" id="sua:Saut_1805"/>
<dbReference type="EMBL" id="CP002205">
    <property type="protein sequence ID" value="ADN09849.1"/>
    <property type="molecule type" value="Genomic_DNA"/>
</dbReference>
<sequence>MLKKIIIGALFASSLLFAKVSTEYSVNFVGMSMDYKEYKDGVLLDSESSNYTDLTGAEFKYKYKMQDAGSLDSNDITLSIMALGGDTQYLGSYIGSGLGYGSVVSTTSNKIYDFDLDFAHTYQQTPNYKIIISLGLGYRFWRRELSAQQIEDYKWYSLRPSVAFSYDYKGLSITPEFEYQYGVRPRMSATGFNEEFKLGGANIMEFTLPVEYALSQSFSLYGAYIYQYQKIKESDVVYDNGGTGYLEPQSKAYNEYLKFGIIFKY</sequence>
<evidence type="ECO:0000313" key="2">
    <source>
        <dbReference type="EMBL" id="ADN09849.1"/>
    </source>
</evidence>
<organism evidence="2 3">
    <name type="scientific">Sulfurimonas autotrophica (strain ATCC BAA-671 / DSM 16294 / JCM 11897 / OK10)</name>
    <dbReference type="NCBI Taxonomy" id="563040"/>
    <lineage>
        <taxon>Bacteria</taxon>
        <taxon>Pseudomonadati</taxon>
        <taxon>Campylobacterota</taxon>
        <taxon>Epsilonproteobacteria</taxon>
        <taxon>Campylobacterales</taxon>
        <taxon>Sulfurimonadaceae</taxon>
        <taxon>Sulfurimonas</taxon>
    </lineage>
</organism>
<dbReference type="HOGENOM" id="CLU_1026465_0_0_7"/>
<evidence type="ECO:0000256" key="1">
    <source>
        <dbReference type="SAM" id="SignalP"/>
    </source>
</evidence>
<dbReference type="STRING" id="563040.Saut_1805"/>
<dbReference type="OrthoDB" id="5333688at2"/>
<keyword evidence="3" id="KW-1185">Reference proteome</keyword>
<dbReference type="Proteomes" id="UP000007803">
    <property type="component" value="Chromosome"/>
</dbReference>
<dbReference type="AlphaFoldDB" id="E0UQA6"/>
<feature type="signal peptide" evidence="1">
    <location>
        <begin position="1"/>
        <end position="18"/>
    </location>
</feature>
<gene>
    <name evidence="2" type="ordered locus">Saut_1805</name>
</gene>
<evidence type="ECO:0000313" key="3">
    <source>
        <dbReference type="Proteomes" id="UP000007803"/>
    </source>
</evidence>